<feature type="compositionally biased region" description="Low complexity" evidence="1">
    <location>
        <begin position="141"/>
        <end position="150"/>
    </location>
</feature>
<comment type="caution">
    <text evidence="4">The sequence shown here is derived from an EMBL/GenBank/DDBJ whole genome shotgun (WGS) entry which is preliminary data.</text>
</comment>
<keyword evidence="2" id="KW-0472">Membrane</keyword>
<feature type="chain" id="PRO_5005567776" evidence="3">
    <location>
        <begin position="24"/>
        <end position="583"/>
    </location>
</feature>
<protein>
    <submittedName>
        <fullName evidence="4">Putative signal peptide protein</fullName>
    </submittedName>
</protein>
<feature type="signal peptide" evidence="3">
    <location>
        <begin position="1"/>
        <end position="23"/>
    </location>
</feature>
<feature type="region of interest" description="Disordered" evidence="1">
    <location>
        <begin position="331"/>
        <end position="363"/>
    </location>
</feature>
<feature type="compositionally biased region" description="Polar residues" evidence="1">
    <location>
        <begin position="79"/>
        <end position="96"/>
    </location>
</feature>
<reference evidence="4 5" key="1">
    <citation type="submission" date="2015-08" db="EMBL/GenBank/DDBJ databases">
        <title>Next Generation Sequencing and Analysis of the Genome of Puccinia sorghi L Schw, the Causal Agent of Maize Common Rust.</title>
        <authorList>
            <person name="Rochi L."/>
            <person name="Burguener G."/>
            <person name="Darino M."/>
            <person name="Turjanski A."/>
            <person name="Kreff E."/>
            <person name="Dieguez M.J."/>
            <person name="Sacco F."/>
        </authorList>
    </citation>
    <scope>NUCLEOTIDE SEQUENCE [LARGE SCALE GENOMIC DNA]</scope>
    <source>
        <strain evidence="4 5">RO10H11247</strain>
    </source>
</reference>
<feature type="transmembrane region" description="Helical" evidence="2">
    <location>
        <begin position="534"/>
        <end position="560"/>
    </location>
</feature>
<keyword evidence="3" id="KW-0732">Signal</keyword>
<evidence type="ECO:0000313" key="5">
    <source>
        <dbReference type="Proteomes" id="UP000037035"/>
    </source>
</evidence>
<evidence type="ECO:0000313" key="4">
    <source>
        <dbReference type="EMBL" id="KNZ44397.1"/>
    </source>
</evidence>
<dbReference type="VEuPathDB" id="FungiDB:VP01_91g4"/>
<dbReference type="Proteomes" id="UP000037035">
    <property type="component" value="Unassembled WGS sequence"/>
</dbReference>
<feature type="compositionally biased region" description="Polar residues" evidence="1">
    <location>
        <begin position="211"/>
        <end position="227"/>
    </location>
</feature>
<feature type="transmembrane region" description="Helical" evidence="2">
    <location>
        <begin position="466"/>
        <end position="484"/>
    </location>
</feature>
<proteinExistence type="predicted"/>
<feature type="region of interest" description="Disordered" evidence="1">
    <location>
        <begin position="206"/>
        <end position="307"/>
    </location>
</feature>
<evidence type="ECO:0000256" key="1">
    <source>
        <dbReference type="SAM" id="MobiDB-lite"/>
    </source>
</evidence>
<accession>A0A0L6U7Y0</accession>
<feature type="region of interest" description="Disordered" evidence="1">
    <location>
        <begin position="126"/>
        <end position="189"/>
    </location>
</feature>
<evidence type="ECO:0000256" key="3">
    <source>
        <dbReference type="SAM" id="SignalP"/>
    </source>
</evidence>
<organism evidence="4 5">
    <name type="scientific">Puccinia sorghi</name>
    <dbReference type="NCBI Taxonomy" id="27349"/>
    <lineage>
        <taxon>Eukaryota</taxon>
        <taxon>Fungi</taxon>
        <taxon>Dikarya</taxon>
        <taxon>Basidiomycota</taxon>
        <taxon>Pucciniomycotina</taxon>
        <taxon>Pucciniomycetes</taxon>
        <taxon>Pucciniales</taxon>
        <taxon>Pucciniaceae</taxon>
        <taxon>Puccinia</taxon>
    </lineage>
</organism>
<keyword evidence="2" id="KW-0812">Transmembrane</keyword>
<sequence>MKFCFCCYNFLLVIHSLSLVVEAFTQSEQAVISLILTICKVIVPTISKERSWRPPPSEMVLHHHHSQDKQQSVRRWIDSTRTSQLSGELEQALTNEPPSPTHPAGTHEPAQTIHSESTLEYLDKPLSENDTQHPSLPPPCSKSSQSNQDASSHHTPTNKQSHRVQPRLSSQKLPNAPHVPPAKTTAPVEHHWKDPFGFMEQRAGPCERTTESGMTADNPTPEIQQPQGPKETHQHHSSDLSLADLLNLRKKPPKQTRKKFAASKTLSTATTRNPAHPPVSHPTRLLRRNNSSCMPPPAKPPPVSGTGRQFARALVPPGHWLLGSLDVPRSSRDDVAARPVGRCSSRKTTSCVAPPTSPAPALLLPHTRALPQTRILPPSYAPPPPRPALSLLYHSHTHTLSLSDFCLLSPTRRPIGRRDSATTELSTPSSSRKKSSSICDALSLFFCESFIFHIQTIREMSFSLGPLRTLLLLLGYTCSLLHPVSCSVSPGQKFTTAPHNAAPFLAHSMLYSPSLFLSCVRTPRQQKQTNWHNILCGFLFFVAVLLYLLCTYIHAIHLLVLTHISYTYHTSPYFLFPFTLPST</sequence>
<feature type="region of interest" description="Disordered" evidence="1">
    <location>
        <begin position="50"/>
        <end position="111"/>
    </location>
</feature>
<keyword evidence="5" id="KW-1185">Reference proteome</keyword>
<feature type="compositionally biased region" description="Polar residues" evidence="1">
    <location>
        <begin position="264"/>
        <end position="273"/>
    </location>
</feature>
<dbReference type="EMBL" id="LAVV01014827">
    <property type="protein sequence ID" value="KNZ44397.1"/>
    <property type="molecule type" value="Genomic_DNA"/>
</dbReference>
<keyword evidence="2" id="KW-1133">Transmembrane helix</keyword>
<dbReference type="AlphaFoldDB" id="A0A0L6U7Y0"/>
<name>A0A0L6U7Y0_9BASI</name>
<feature type="compositionally biased region" description="Basic residues" evidence="1">
    <location>
        <begin position="248"/>
        <end position="261"/>
    </location>
</feature>
<gene>
    <name evidence="4" type="ORF">VP01_91g4</name>
</gene>
<feature type="compositionally biased region" description="Pro residues" evidence="1">
    <location>
        <begin position="294"/>
        <end position="303"/>
    </location>
</feature>
<evidence type="ECO:0000256" key="2">
    <source>
        <dbReference type="SAM" id="Phobius"/>
    </source>
</evidence>